<comment type="caution">
    <text evidence="2">The sequence shown here is derived from an EMBL/GenBank/DDBJ whole genome shotgun (WGS) entry which is preliminary data.</text>
</comment>
<dbReference type="EMBL" id="LFZN01000060">
    <property type="protein sequence ID" value="KXT01150.1"/>
    <property type="molecule type" value="Genomic_DNA"/>
</dbReference>
<proteinExistence type="predicted"/>
<sequence>MAPHTTTTDKEYFPKPPELQNQGPAFTPAAAEPVQAQHLLQLFRAECEAIEGWPDSLLPRVRPNATIEEYLDDLKEFALGCFEDVKIARHALLVSNADIDGSLLQSQVMLGMHMPAEILRTVGRMFFPRCGHKEKIRPSFIQHGSDVVLGMSDFVVLDQISATHEPELRSDGDHAPLNAVLSPAYANTPLQQAYAPVFLREILPNACIVFDGTQGLPVALARKMDLVGKPALRSAGSILMVRSDPRRELNLQEHAGWCYFFDAVQEFQRDEQREQVKKMLSCSDDNVPSSRGPRIRRLYVIGFNAALHKIRLFIYSKRLIGSCSDVMELLYDMEAREHDDQDVKYLLWQPDYQEPDSGRGHPIDKIRRRIKFAEESSMGREQQWQCRSLSISDADLGLFTMGA</sequence>
<evidence type="ECO:0000313" key="3">
    <source>
        <dbReference type="Proteomes" id="UP000070133"/>
    </source>
</evidence>
<organism evidence="2 3">
    <name type="scientific">Pseudocercospora eumusae</name>
    <dbReference type="NCBI Taxonomy" id="321146"/>
    <lineage>
        <taxon>Eukaryota</taxon>
        <taxon>Fungi</taxon>
        <taxon>Dikarya</taxon>
        <taxon>Ascomycota</taxon>
        <taxon>Pezizomycotina</taxon>
        <taxon>Dothideomycetes</taxon>
        <taxon>Dothideomycetidae</taxon>
        <taxon>Mycosphaerellales</taxon>
        <taxon>Mycosphaerellaceae</taxon>
        <taxon>Pseudocercospora</taxon>
    </lineage>
</organism>
<name>A0A139HFC2_9PEZI</name>
<dbReference type="AlphaFoldDB" id="A0A139HFC2"/>
<evidence type="ECO:0000256" key="1">
    <source>
        <dbReference type="SAM" id="MobiDB-lite"/>
    </source>
</evidence>
<evidence type="ECO:0000313" key="2">
    <source>
        <dbReference type="EMBL" id="KXT01150.1"/>
    </source>
</evidence>
<feature type="region of interest" description="Disordered" evidence="1">
    <location>
        <begin position="1"/>
        <end position="25"/>
    </location>
</feature>
<gene>
    <name evidence="2" type="ORF">AC578_598</name>
</gene>
<protein>
    <submittedName>
        <fullName evidence="2">Uncharacterized protein</fullName>
    </submittedName>
</protein>
<dbReference type="Proteomes" id="UP000070133">
    <property type="component" value="Unassembled WGS sequence"/>
</dbReference>
<reference evidence="2 3" key="1">
    <citation type="submission" date="2015-07" db="EMBL/GenBank/DDBJ databases">
        <title>Comparative genomics of the Sigatoka disease complex on banana suggests a link between parallel evolutionary changes in Pseudocercospora fijiensis and Pseudocercospora eumusae and increased virulence on the banana host.</title>
        <authorList>
            <person name="Chang T.-C."/>
            <person name="Salvucci A."/>
            <person name="Crous P.W."/>
            <person name="Stergiopoulos I."/>
        </authorList>
    </citation>
    <scope>NUCLEOTIDE SEQUENCE [LARGE SCALE GENOMIC DNA]</scope>
    <source>
        <strain evidence="2 3">CBS 114824</strain>
    </source>
</reference>
<accession>A0A139HFC2</accession>
<keyword evidence="3" id="KW-1185">Reference proteome</keyword>